<feature type="active site" description="For GATase activity" evidence="8">
    <location>
        <position position="2"/>
    </location>
</feature>
<feature type="binding site" evidence="9">
    <location>
        <begin position="371"/>
        <end position="372"/>
    </location>
    <ligand>
        <name>ATP</name>
        <dbReference type="ChEBI" id="CHEBI:30616"/>
    </ligand>
</feature>
<organism evidence="12 13">
    <name type="scientific">Terasakiella brassicae</name>
    <dbReference type="NCBI Taxonomy" id="1634917"/>
    <lineage>
        <taxon>Bacteria</taxon>
        <taxon>Pseudomonadati</taxon>
        <taxon>Pseudomonadota</taxon>
        <taxon>Alphaproteobacteria</taxon>
        <taxon>Rhodospirillales</taxon>
        <taxon>Terasakiellaceae</taxon>
        <taxon>Terasakiella</taxon>
    </lineage>
</organism>
<evidence type="ECO:0000256" key="7">
    <source>
        <dbReference type="ARBA" id="ARBA00048741"/>
    </source>
</evidence>
<name>A0A917BX76_9PROT</name>
<dbReference type="NCBIfam" id="TIGR01536">
    <property type="entry name" value="asn_synth_AEB"/>
    <property type="match status" value="1"/>
</dbReference>
<dbReference type="Pfam" id="PF00733">
    <property type="entry name" value="Asn_synthase"/>
    <property type="match status" value="1"/>
</dbReference>
<dbReference type="PANTHER" id="PTHR43284">
    <property type="entry name" value="ASPARAGINE SYNTHETASE (GLUTAMINE-HYDROLYZING)"/>
    <property type="match status" value="1"/>
</dbReference>
<dbReference type="Proteomes" id="UP000632498">
    <property type="component" value="Unassembled WGS sequence"/>
</dbReference>
<evidence type="ECO:0000256" key="1">
    <source>
        <dbReference type="ARBA" id="ARBA00005187"/>
    </source>
</evidence>
<dbReference type="CDD" id="cd00712">
    <property type="entry name" value="AsnB"/>
    <property type="match status" value="1"/>
</dbReference>
<evidence type="ECO:0000256" key="8">
    <source>
        <dbReference type="PIRSR" id="PIRSR001589-1"/>
    </source>
</evidence>
<keyword evidence="8" id="KW-0028">Amino-acid biosynthesis</keyword>
<evidence type="ECO:0000313" key="13">
    <source>
        <dbReference type="Proteomes" id="UP000632498"/>
    </source>
</evidence>
<dbReference type="PIRSF" id="PIRSF001589">
    <property type="entry name" value="Asn_synthetase_glu-h"/>
    <property type="match status" value="1"/>
</dbReference>
<evidence type="ECO:0000256" key="10">
    <source>
        <dbReference type="PIRSR" id="PIRSR001589-3"/>
    </source>
</evidence>
<dbReference type="InterPro" id="IPR006426">
    <property type="entry name" value="Asn_synth_AEB"/>
</dbReference>
<dbReference type="CDD" id="cd01991">
    <property type="entry name" value="Asn_synthase_B_C"/>
    <property type="match status" value="1"/>
</dbReference>
<dbReference type="Pfam" id="PF13537">
    <property type="entry name" value="GATase_7"/>
    <property type="match status" value="1"/>
</dbReference>
<evidence type="ECO:0000313" key="12">
    <source>
        <dbReference type="EMBL" id="GGF59612.1"/>
    </source>
</evidence>
<evidence type="ECO:0000256" key="6">
    <source>
        <dbReference type="ARBA" id="ARBA00022962"/>
    </source>
</evidence>
<reference evidence="12" key="1">
    <citation type="journal article" date="2014" name="Int. J. Syst. Evol. Microbiol.">
        <title>Complete genome sequence of Corynebacterium casei LMG S-19264T (=DSM 44701T), isolated from a smear-ripened cheese.</title>
        <authorList>
            <consortium name="US DOE Joint Genome Institute (JGI-PGF)"/>
            <person name="Walter F."/>
            <person name="Albersmeier A."/>
            <person name="Kalinowski J."/>
            <person name="Ruckert C."/>
        </authorList>
    </citation>
    <scope>NUCLEOTIDE SEQUENCE</scope>
    <source>
        <strain evidence="12">CGMCC 1.15254</strain>
    </source>
</reference>
<gene>
    <name evidence="12" type="primary">asnB-2</name>
    <name evidence="12" type="ORF">GCM10011332_11570</name>
</gene>
<keyword evidence="5 9" id="KW-0067">ATP-binding</keyword>
<dbReference type="InterPro" id="IPR001962">
    <property type="entry name" value="Asn_synthase"/>
</dbReference>
<feature type="binding site" evidence="9">
    <location>
        <position position="298"/>
    </location>
    <ligand>
        <name>ATP</name>
        <dbReference type="ChEBI" id="CHEBI:30616"/>
    </ligand>
</feature>
<dbReference type="PROSITE" id="PS51278">
    <property type="entry name" value="GATASE_TYPE_2"/>
    <property type="match status" value="1"/>
</dbReference>
<dbReference type="Gene3D" id="3.60.20.10">
    <property type="entry name" value="Glutamine Phosphoribosylpyrophosphate, subunit 1, domain 1"/>
    <property type="match status" value="1"/>
</dbReference>
<evidence type="ECO:0000256" key="3">
    <source>
        <dbReference type="ARBA" id="ARBA00012737"/>
    </source>
</evidence>
<evidence type="ECO:0000256" key="9">
    <source>
        <dbReference type="PIRSR" id="PIRSR001589-2"/>
    </source>
</evidence>
<dbReference type="AlphaFoldDB" id="A0A917BX76"/>
<dbReference type="EC" id="6.3.5.4" evidence="3"/>
<evidence type="ECO:0000256" key="4">
    <source>
        <dbReference type="ARBA" id="ARBA00022741"/>
    </source>
</evidence>
<dbReference type="InterPro" id="IPR017932">
    <property type="entry name" value="GATase_2_dom"/>
</dbReference>
<feature type="site" description="Important for beta-aspartyl-AMP intermediate formation" evidence="10">
    <location>
        <position position="373"/>
    </location>
</feature>
<accession>A0A917BX76</accession>
<evidence type="ECO:0000256" key="2">
    <source>
        <dbReference type="ARBA" id="ARBA00005752"/>
    </source>
</evidence>
<dbReference type="PANTHER" id="PTHR43284:SF1">
    <property type="entry name" value="ASPARAGINE SYNTHETASE"/>
    <property type="match status" value="1"/>
</dbReference>
<comment type="catalytic activity">
    <reaction evidence="7">
        <text>L-aspartate + L-glutamine + ATP + H2O = L-asparagine + L-glutamate + AMP + diphosphate + H(+)</text>
        <dbReference type="Rhea" id="RHEA:12228"/>
        <dbReference type="ChEBI" id="CHEBI:15377"/>
        <dbReference type="ChEBI" id="CHEBI:15378"/>
        <dbReference type="ChEBI" id="CHEBI:29985"/>
        <dbReference type="ChEBI" id="CHEBI:29991"/>
        <dbReference type="ChEBI" id="CHEBI:30616"/>
        <dbReference type="ChEBI" id="CHEBI:33019"/>
        <dbReference type="ChEBI" id="CHEBI:58048"/>
        <dbReference type="ChEBI" id="CHEBI:58359"/>
        <dbReference type="ChEBI" id="CHEBI:456215"/>
        <dbReference type="EC" id="6.3.5.4"/>
    </reaction>
</comment>
<evidence type="ECO:0000259" key="11">
    <source>
        <dbReference type="PROSITE" id="PS51278"/>
    </source>
</evidence>
<dbReference type="InterPro" id="IPR029055">
    <property type="entry name" value="Ntn_hydrolases_N"/>
</dbReference>
<keyword evidence="6 8" id="KW-0315">Glutamine amidotransferase</keyword>
<dbReference type="GO" id="GO:0006529">
    <property type="term" value="P:asparagine biosynthetic process"/>
    <property type="evidence" value="ECO:0007669"/>
    <property type="project" value="UniProtKB-KW"/>
</dbReference>
<dbReference type="EMBL" id="BMHV01000006">
    <property type="protein sequence ID" value="GGF59612.1"/>
    <property type="molecule type" value="Genomic_DNA"/>
</dbReference>
<dbReference type="SUPFAM" id="SSF52402">
    <property type="entry name" value="Adenine nucleotide alpha hydrolases-like"/>
    <property type="match status" value="1"/>
</dbReference>
<proteinExistence type="inferred from homology"/>
<dbReference type="InterPro" id="IPR051786">
    <property type="entry name" value="ASN_synthetase/amidase"/>
</dbReference>
<dbReference type="InterPro" id="IPR033738">
    <property type="entry name" value="AsnB_N"/>
</dbReference>
<keyword evidence="4 9" id="KW-0547">Nucleotide-binding</keyword>
<comment type="caution">
    <text evidence="12">The sequence shown here is derived from an EMBL/GenBank/DDBJ whole genome shotgun (WGS) entry which is preliminary data.</text>
</comment>
<evidence type="ECO:0000256" key="5">
    <source>
        <dbReference type="ARBA" id="ARBA00022840"/>
    </source>
</evidence>
<dbReference type="InterPro" id="IPR014729">
    <property type="entry name" value="Rossmann-like_a/b/a_fold"/>
</dbReference>
<sequence>MCGIAGFFTPDAVVTPEETFALAQKMGQSLYHRGPDGGDSWIDASCGLGLAHRRLAIIDLSEAGHQPMTSHDGRFVMVYNGEVYNADDLRPELEAQGHQFNGHSDSEVILNGFAQWGIETTVKRLIGMFAIALWDKREQGLYLIRDRLGIKPLYWYLNDKTLLFASELKAFHQHPAFEKKIDRQSVSSYLRHNCIPAPYSIYEKTQKLRAGHILRLDRDFNPSIRAFWSMDDVVSQGQTDMSRAEAVEELEKLARDAVKRRMVSDVPLGAFLSGGIDSSLVAALMQAQSKNPVKTFSIGFEDQGYNEAVHAGEVARHLGTDHTELYVTPTEARDVIPSLPDYYDEPFADSSQIPTYLVSKMTRDHVTVALSGDGGDELFGGYNRYFLAQKYAKTIFALPAMVRKIAAGTLNALPPAFWDGMFNFVPKSKRPAQPSNKVQKLAGLLDGDLDDLYPHLVSHWGEPDRLVRGATERRDGPIWSECSKSLVPDLIERMQYLDVLTYLPDDILTKVDRASMAVSLEARVPLLDHRLVEFAWRLPKDFKIHDGQGKWILRQVLYKYVPKELIERPKMGFGVPIDQWLRGPLKDWAGDLLHMDNDLLDNELILQKWQEHQSGQQNWQYHLWDILMLQSWCARWK</sequence>
<keyword evidence="13" id="KW-1185">Reference proteome</keyword>
<dbReference type="GO" id="GO:0005524">
    <property type="term" value="F:ATP binding"/>
    <property type="evidence" value="ECO:0007669"/>
    <property type="project" value="UniProtKB-KW"/>
</dbReference>
<dbReference type="Gene3D" id="3.40.50.620">
    <property type="entry name" value="HUPs"/>
    <property type="match status" value="1"/>
</dbReference>
<feature type="domain" description="Glutamine amidotransferase type-2" evidence="11">
    <location>
        <begin position="2"/>
        <end position="219"/>
    </location>
</feature>
<protein>
    <recommendedName>
        <fullName evidence="3">asparagine synthase (glutamine-hydrolyzing)</fullName>
        <ecNumber evidence="3">6.3.5.4</ecNumber>
    </recommendedName>
</protein>
<dbReference type="SUPFAM" id="SSF56235">
    <property type="entry name" value="N-terminal nucleophile aminohydrolases (Ntn hydrolases)"/>
    <property type="match status" value="1"/>
</dbReference>
<keyword evidence="8" id="KW-0061">Asparagine biosynthesis</keyword>
<comment type="similarity">
    <text evidence="2">Belongs to the asparagine synthetase family.</text>
</comment>
<dbReference type="GO" id="GO:0005829">
    <property type="term" value="C:cytosol"/>
    <property type="evidence" value="ECO:0007669"/>
    <property type="project" value="TreeGrafter"/>
</dbReference>
<dbReference type="RefSeq" id="WP_188662707.1">
    <property type="nucleotide sequence ID" value="NZ_BMHV01000006.1"/>
</dbReference>
<comment type="pathway">
    <text evidence="1">Amino-acid biosynthesis; L-asparagine biosynthesis; L-asparagine from L-aspartate (L-Gln route): step 1/1.</text>
</comment>
<feature type="binding site" evidence="9">
    <location>
        <position position="105"/>
    </location>
    <ligand>
        <name>L-glutamine</name>
        <dbReference type="ChEBI" id="CHEBI:58359"/>
    </ligand>
</feature>
<dbReference type="GO" id="GO:0004066">
    <property type="term" value="F:asparagine synthase (glutamine-hydrolyzing) activity"/>
    <property type="evidence" value="ECO:0007669"/>
    <property type="project" value="UniProtKB-EC"/>
</dbReference>
<reference evidence="12" key="2">
    <citation type="submission" date="2020-09" db="EMBL/GenBank/DDBJ databases">
        <authorList>
            <person name="Sun Q."/>
            <person name="Zhou Y."/>
        </authorList>
    </citation>
    <scope>NUCLEOTIDE SEQUENCE</scope>
    <source>
        <strain evidence="12">CGMCC 1.15254</strain>
    </source>
</reference>